<name>A0A5B8XQZ8_9DELT</name>
<gene>
    <name evidence="6" type="ORF">FRD01_04215</name>
</gene>
<evidence type="ECO:0000259" key="2">
    <source>
        <dbReference type="Pfam" id="PF07626"/>
    </source>
</evidence>
<dbReference type="InterPro" id="IPR013039">
    <property type="entry name" value="DUF1588"/>
</dbReference>
<dbReference type="EMBL" id="CP042467">
    <property type="protein sequence ID" value="QED26463.1"/>
    <property type="molecule type" value="Genomic_DNA"/>
</dbReference>
<dbReference type="InterPro" id="IPR011478">
    <property type="entry name" value="DUF1585"/>
</dbReference>
<feature type="domain" description="DUF1587" evidence="2">
    <location>
        <begin position="42"/>
        <end position="105"/>
    </location>
</feature>
<dbReference type="PROSITE" id="PS51257">
    <property type="entry name" value="PROKAR_LIPOPROTEIN"/>
    <property type="match status" value="1"/>
</dbReference>
<organism evidence="6 7">
    <name type="scientific">Microvenator marinus</name>
    <dbReference type="NCBI Taxonomy" id="2600177"/>
    <lineage>
        <taxon>Bacteria</taxon>
        <taxon>Deltaproteobacteria</taxon>
        <taxon>Bradymonadales</taxon>
        <taxon>Microvenatoraceae</taxon>
        <taxon>Microvenator</taxon>
    </lineage>
</organism>
<reference evidence="6 7" key="1">
    <citation type="submission" date="2019-08" db="EMBL/GenBank/DDBJ databases">
        <authorList>
            <person name="Liang Q."/>
        </authorList>
    </citation>
    <scope>NUCLEOTIDE SEQUENCE [LARGE SCALE GENOMIC DNA]</scope>
    <source>
        <strain evidence="6 7">V1718</strain>
    </source>
</reference>
<dbReference type="KEGG" id="bbae:FRD01_04215"/>
<feature type="domain" description="DUF1585" evidence="1">
    <location>
        <begin position="453"/>
        <end position="525"/>
    </location>
</feature>
<dbReference type="InterPro" id="IPR013042">
    <property type="entry name" value="DUF1592"/>
</dbReference>
<feature type="domain" description="DUF1588" evidence="3">
    <location>
        <begin position="343"/>
        <end position="440"/>
    </location>
</feature>
<evidence type="ECO:0000259" key="1">
    <source>
        <dbReference type="Pfam" id="PF07624"/>
    </source>
</evidence>
<dbReference type="Pfam" id="PF07631">
    <property type="entry name" value="PSD4"/>
    <property type="match status" value="1"/>
</dbReference>
<dbReference type="Pfam" id="PF07624">
    <property type="entry name" value="PSD2"/>
    <property type="match status" value="1"/>
</dbReference>
<evidence type="ECO:0000259" key="3">
    <source>
        <dbReference type="Pfam" id="PF07627"/>
    </source>
</evidence>
<dbReference type="Pfam" id="PF07627">
    <property type="entry name" value="PSCyt3"/>
    <property type="match status" value="1"/>
</dbReference>
<feature type="domain" description="DUF1595" evidence="5">
    <location>
        <begin position="127"/>
        <end position="188"/>
    </location>
</feature>
<proteinExistence type="predicted"/>
<evidence type="ECO:0000259" key="4">
    <source>
        <dbReference type="Pfam" id="PF07631"/>
    </source>
</evidence>
<dbReference type="Pfam" id="PF07626">
    <property type="entry name" value="PSD3"/>
    <property type="match status" value="1"/>
</dbReference>
<sequence length="532" mass="59029">MRKITFLALFAGLAFVGCSSEDSPSEPEVRAELEAQPAKLPRLTQTQYNQILRDFFGPDLVLPVRLEPDARTSGLVAAGASATSISTRGAELYETAAYEVSRQVMQTPEIRDRVMPCEPSGVEDLACAEEFIKTFGERAWRRPLDSEEIERLLGISQEAISVTGAFYDGLEFALAAILQSPNFLFRAELGEDARDLNAYELASRLSFFLWNTTPDNELLELARSGELLDDAVLEETVDRMLEDPRARRGVRQFFVDHYELDRLDGLTKAPELFPHISEEVGESAREETLSVLEEIIFDGSGDFRDALTTRKTFINRKLAAIYDVPAPAREGFAEYEFSQESLRRGILGHVSFLAVWSHPVSTSATLRGMFVQQKLLCRVVPPPPAGVDTSIPEPTGNEPTLRDRIAVHLEDPNCASCHNLTDKIGLAYENFDGIGRYRPTDNGAPLELAGDLDGDAFEDPTDLAELVREHKRLGECLTQKMAAYATNSGDYAGEDEDLRRLAESFAAANYDVKSLMKALVLSDAFRKVKVSE</sequence>
<feature type="domain" description="DUF1592" evidence="4">
    <location>
        <begin position="196"/>
        <end position="324"/>
    </location>
</feature>
<dbReference type="InterPro" id="IPR013043">
    <property type="entry name" value="DUF1595"/>
</dbReference>
<keyword evidence="7" id="KW-1185">Reference proteome</keyword>
<dbReference type="InterPro" id="IPR013036">
    <property type="entry name" value="DUF1587"/>
</dbReference>
<evidence type="ECO:0000313" key="7">
    <source>
        <dbReference type="Proteomes" id="UP000321595"/>
    </source>
</evidence>
<dbReference type="Proteomes" id="UP000321595">
    <property type="component" value="Chromosome"/>
</dbReference>
<dbReference type="Pfam" id="PF07637">
    <property type="entry name" value="PSD5"/>
    <property type="match status" value="1"/>
</dbReference>
<evidence type="ECO:0000259" key="5">
    <source>
        <dbReference type="Pfam" id="PF07637"/>
    </source>
</evidence>
<accession>A0A5B8XQZ8</accession>
<dbReference type="AlphaFoldDB" id="A0A5B8XQZ8"/>
<dbReference type="RefSeq" id="WP_146957919.1">
    <property type="nucleotide sequence ID" value="NZ_CP042467.1"/>
</dbReference>
<evidence type="ECO:0000313" key="6">
    <source>
        <dbReference type="EMBL" id="QED26463.1"/>
    </source>
</evidence>
<protein>
    <submittedName>
        <fullName evidence="6">DUF1592 domain-containing protein</fullName>
    </submittedName>
</protein>
<dbReference type="OrthoDB" id="188778at2"/>